<reference evidence="1 2" key="1">
    <citation type="journal article" date="2013" name="Nat. Genet.">
        <title>The high-quality draft genome of peach (Prunus persica) identifies unique patterns of genetic diversity, domestication and genome evolution.</title>
        <authorList>
            <consortium name="International Peach Genome Initiative"/>
            <person name="Verde I."/>
            <person name="Abbott A.G."/>
            <person name="Scalabrin S."/>
            <person name="Jung S."/>
            <person name="Shu S."/>
            <person name="Marroni F."/>
            <person name="Zhebentyayeva T."/>
            <person name="Dettori M.T."/>
            <person name="Grimwood J."/>
            <person name="Cattonaro F."/>
            <person name="Zuccolo A."/>
            <person name="Rossini L."/>
            <person name="Jenkins J."/>
            <person name="Vendramin E."/>
            <person name="Meisel L.A."/>
            <person name="Decroocq V."/>
            <person name="Sosinski B."/>
            <person name="Prochnik S."/>
            <person name="Mitros T."/>
            <person name="Policriti A."/>
            <person name="Cipriani G."/>
            <person name="Dondini L."/>
            <person name="Ficklin S."/>
            <person name="Goodstein D.M."/>
            <person name="Xuan P."/>
            <person name="Del Fabbro C."/>
            <person name="Aramini V."/>
            <person name="Copetti D."/>
            <person name="Gonzalez S."/>
            <person name="Horner D.S."/>
            <person name="Falchi R."/>
            <person name="Lucas S."/>
            <person name="Mica E."/>
            <person name="Maldonado J."/>
            <person name="Lazzari B."/>
            <person name="Bielenberg D."/>
            <person name="Pirona R."/>
            <person name="Miculan M."/>
            <person name="Barakat A."/>
            <person name="Testolin R."/>
            <person name="Stella A."/>
            <person name="Tartarini S."/>
            <person name="Tonutti P."/>
            <person name="Arus P."/>
            <person name="Orellana A."/>
            <person name="Wells C."/>
            <person name="Main D."/>
            <person name="Vizzotto G."/>
            <person name="Silva H."/>
            <person name="Salamini F."/>
            <person name="Schmutz J."/>
            <person name="Morgante M."/>
            <person name="Rokhsar D.S."/>
        </authorList>
    </citation>
    <scope>NUCLEOTIDE SEQUENCE [LARGE SCALE GENOMIC DNA]</scope>
    <source>
        <strain evidence="2">cv. Nemared</strain>
    </source>
</reference>
<gene>
    <name evidence="1" type="ORF">PRUPE_1G062200</name>
</gene>
<accession>A0A251QT50</accession>
<evidence type="ECO:0000313" key="1">
    <source>
        <dbReference type="EMBL" id="ONI27004.1"/>
    </source>
</evidence>
<name>A0A251QT50_PRUPE</name>
<keyword evidence="2" id="KW-1185">Reference proteome</keyword>
<evidence type="ECO:0000313" key="2">
    <source>
        <dbReference type="Proteomes" id="UP000006882"/>
    </source>
</evidence>
<sequence>MAVERGHIWREKVLSADVVSGCVELGVWLCGCERKNDLCAVR</sequence>
<dbReference type="EMBL" id="CM007651">
    <property type="protein sequence ID" value="ONI27004.1"/>
    <property type="molecule type" value="Genomic_DNA"/>
</dbReference>
<dbReference type="AlphaFoldDB" id="A0A251QT50"/>
<dbReference type="Proteomes" id="UP000006882">
    <property type="component" value="Chromosome G1"/>
</dbReference>
<protein>
    <submittedName>
        <fullName evidence="1">Uncharacterized protein</fullName>
    </submittedName>
</protein>
<proteinExistence type="predicted"/>
<organism evidence="1 2">
    <name type="scientific">Prunus persica</name>
    <name type="common">Peach</name>
    <name type="synonym">Amygdalus persica</name>
    <dbReference type="NCBI Taxonomy" id="3760"/>
    <lineage>
        <taxon>Eukaryota</taxon>
        <taxon>Viridiplantae</taxon>
        <taxon>Streptophyta</taxon>
        <taxon>Embryophyta</taxon>
        <taxon>Tracheophyta</taxon>
        <taxon>Spermatophyta</taxon>
        <taxon>Magnoliopsida</taxon>
        <taxon>eudicotyledons</taxon>
        <taxon>Gunneridae</taxon>
        <taxon>Pentapetalae</taxon>
        <taxon>rosids</taxon>
        <taxon>fabids</taxon>
        <taxon>Rosales</taxon>
        <taxon>Rosaceae</taxon>
        <taxon>Amygdaloideae</taxon>
        <taxon>Amygdaleae</taxon>
        <taxon>Prunus</taxon>
    </lineage>
</organism>
<dbReference type="Gramene" id="ONI27004">
    <property type="protein sequence ID" value="ONI27004"/>
    <property type="gene ID" value="PRUPE_1G062200"/>
</dbReference>